<sequence>MIHPRRTVRLPLLRSVGLANFSLYKLSPELTVDINPGVFCLAGANGLGKSSFIAALNFGLTGGVAPPTVSIQHLPKYRRDASRYSEKYFTGRIDELDRATAEVSLKFEIGDLAFHLTRNFFEPDSLRYLAVSTAHGERIVEHDSRLDSEARQDAYEELIVQATGLETFDQFVFLQHFVLSFDEWRHLLFWNERATELVLYLALGLNPDLAKRADELRKAATGAGSLARNFQYQATTSRRELRSVTAQLKTQANVQPAVLDRYTEAQGQHEGLLTERHRLSQALRDARLEFAEASARQLTIRNQYESAFQGRMGDPSLSRLHPVIGLTLSDNQCRVCGTQHEDGPASITSALRTSECPLCATQLPQQPPKSESRRLLQELDAQLHDATSRASSAALTVGRLEREASDIEGTLTTVESEIALFEAENELSTAFLKGDVHAELQRRVKDLESAVDVAMMRKSEQLQLRAQAIDSLEPIQTELLSAWRAAEVEFVPRFRRLAESFIGLPLQVQLDLGPGAFGIAHLALSVNTTHRRNSEQLSESQRFFLDIALRMSLAQHMTGDGACCIYVDTPEGALDIAYEARAGDMFSKFVADGDQVVMTANVNTSQLLRRMAQRCGHRFMQLVRMTEWTTLSDVQSSEEQLFTDAYELIERALAGDDMASGSENG</sequence>
<dbReference type="OrthoDB" id="9795626at2"/>
<evidence type="ECO:0000259" key="4">
    <source>
        <dbReference type="Pfam" id="PF13476"/>
    </source>
</evidence>
<feature type="domain" description="Rad50/SbcC-type AAA" evidence="4">
    <location>
        <begin position="18"/>
        <end position="67"/>
    </location>
</feature>
<dbReference type="KEGG" id="orz:FNH13_15440"/>
<dbReference type="InterPro" id="IPR027417">
    <property type="entry name" value="P-loop_NTPase"/>
</dbReference>
<evidence type="ECO:0000256" key="1">
    <source>
        <dbReference type="ARBA" id="ARBA00006930"/>
    </source>
</evidence>
<comment type="similarity">
    <text evidence="1">Belongs to the SMC family. SbcC subfamily.</text>
</comment>
<dbReference type="Pfam" id="PF13476">
    <property type="entry name" value="AAA_23"/>
    <property type="match status" value="1"/>
</dbReference>
<keyword evidence="6" id="KW-1185">Reference proteome</keyword>
<comment type="subunit">
    <text evidence="2">Heterodimer of SbcC and SbcD.</text>
</comment>
<protein>
    <recommendedName>
        <fullName evidence="3">Nuclease SbcCD subunit C</fullName>
    </recommendedName>
</protein>
<evidence type="ECO:0000256" key="3">
    <source>
        <dbReference type="ARBA" id="ARBA00013368"/>
    </source>
</evidence>
<evidence type="ECO:0000313" key="5">
    <source>
        <dbReference type="EMBL" id="QDO89553.1"/>
    </source>
</evidence>
<evidence type="ECO:0000256" key="2">
    <source>
        <dbReference type="ARBA" id="ARBA00011322"/>
    </source>
</evidence>
<dbReference type="Gene3D" id="3.40.50.300">
    <property type="entry name" value="P-loop containing nucleotide triphosphate hydrolases"/>
    <property type="match status" value="2"/>
</dbReference>
<dbReference type="GO" id="GO:0006302">
    <property type="term" value="P:double-strand break repair"/>
    <property type="evidence" value="ECO:0007669"/>
    <property type="project" value="InterPro"/>
</dbReference>
<dbReference type="GO" id="GO:0016887">
    <property type="term" value="F:ATP hydrolysis activity"/>
    <property type="evidence" value="ECO:0007669"/>
    <property type="project" value="InterPro"/>
</dbReference>
<accession>A0A516GDF6</accession>
<dbReference type="Proteomes" id="UP000315395">
    <property type="component" value="Chromosome"/>
</dbReference>
<dbReference type="EMBL" id="CP041616">
    <property type="protein sequence ID" value="QDO89553.1"/>
    <property type="molecule type" value="Genomic_DNA"/>
</dbReference>
<dbReference type="PANTHER" id="PTHR32114:SF2">
    <property type="entry name" value="ABC TRANSPORTER ABCH.3"/>
    <property type="match status" value="1"/>
</dbReference>
<dbReference type="RefSeq" id="WP_143784251.1">
    <property type="nucleotide sequence ID" value="NZ_CP041616.1"/>
</dbReference>
<reference evidence="5 6" key="1">
    <citation type="submission" date="2019-07" db="EMBL/GenBank/DDBJ databases">
        <title>complete genome sequencing of Ornithinimicrobium sp. H23M54.</title>
        <authorList>
            <person name="Bae J.-W."/>
            <person name="Lee S.-Y."/>
        </authorList>
    </citation>
    <scope>NUCLEOTIDE SEQUENCE [LARGE SCALE GENOMIC DNA]</scope>
    <source>
        <strain evidence="5 6">H23M54</strain>
    </source>
</reference>
<dbReference type="PANTHER" id="PTHR32114">
    <property type="entry name" value="ABC TRANSPORTER ABCH.3"/>
    <property type="match status" value="1"/>
</dbReference>
<name>A0A516GDF6_9MICO</name>
<organism evidence="5 6">
    <name type="scientific">Ornithinimicrobium ciconiae</name>
    <dbReference type="NCBI Taxonomy" id="2594265"/>
    <lineage>
        <taxon>Bacteria</taxon>
        <taxon>Bacillati</taxon>
        <taxon>Actinomycetota</taxon>
        <taxon>Actinomycetes</taxon>
        <taxon>Micrococcales</taxon>
        <taxon>Ornithinimicrobiaceae</taxon>
        <taxon>Ornithinimicrobium</taxon>
    </lineage>
</organism>
<dbReference type="AlphaFoldDB" id="A0A516GDF6"/>
<gene>
    <name evidence="5" type="ORF">FNH13_15440</name>
</gene>
<proteinExistence type="inferred from homology"/>
<dbReference type="SUPFAM" id="SSF52540">
    <property type="entry name" value="P-loop containing nucleoside triphosphate hydrolases"/>
    <property type="match status" value="1"/>
</dbReference>
<evidence type="ECO:0000313" key="6">
    <source>
        <dbReference type="Proteomes" id="UP000315395"/>
    </source>
</evidence>
<dbReference type="InterPro" id="IPR038729">
    <property type="entry name" value="Rad50/SbcC_AAA"/>
</dbReference>